<dbReference type="InterPro" id="IPR051938">
    <property type="entry name" value="Apopto_cytoskel_mod"/>
</dbReference>
<dbReference type="FunFam" id="1.10.287.110:FF:000034">
    <property type="entry name" value="Chaperone protein DnaJ"/>
    <property type="match status" value="1"/>
</dbReference>
<dbReference type="PANTHER" id="PTHR44145:SF3">
    <property type="entry name" value="DNAJ HOMOLOG SUBFAMILY A MEMBER 3, MITOCHONDRIAL"/>
    <property type="match status" value="1"/>
</dbReference>
<dbReference type="STRING" id="937334.SAMN05444406_10215"/>
<proteinExistence type="predicted"/>
<dbReference type="OrthoDB" id="9779889at2"/>
<evidence type="ECO:0000256" key="2">
    <source>
        <dbReference type="ARBA" id="ARBA00023186"/>
    </source>
</evidence>
<dbReference type="InterPro" id="IPR036869">
    <property type="entry name" value="J_dom_sf"/>
</dbReference>
<evidence type="ECO:0000313" key="4">
    <source>
        <dbReference type="EMBL" id="SFP66450.1"/>
    </source>
</evidence>
<dbReference type="InterPro" id="IPR002939">
    <property type="entry name" value="DnaJ_C"/>
</dbReference>
<dbReference type="Pfam" id="PF01556">
    <property type="entry name" value="DnaJ_C"/>
    <property type="match status" value="1"/>
</dbReference>
<dbReference type="InterPro" id="IPR018253">
    <property type="entry name" value="DnaJ_domain_CS"/>
</dbReference>
<sequence>MEYKDYYKILGVSRDATQEEIKRAYRRLAKKYHPDANPGDKEAEQKFKEINEAYQVLGDEEKRKKYDTFGQYYDFQNGMNFDPSDFGWQKRTSTTGGSGFSDFFEMFFGENGLDLDSILEGFARRGDPFSFSGRFYNTATAQKGQDVETEVEVDLEQAFNGGDRILSVRGRDGSIKRIRMKIPAGVLDGDKIRLRGQGIDGGDLLVTVRINPGEGYELQGLDLIKDVPILPWEAVLGTTVTVKSLSGQKFSVKIPAGTSTGKKLRISGMGYKDRKGNRGDLYVRVKIVIPEHITQKEKELYQKLKEISPWNPRGDEE</sequence>
<dbReference type="CDD" id="cd06257">
    <property type="entry name" value="DnaJ"/>
    <property type="match status" value="1"/>
</dbReference>
<dbReference type="SMART" id="SM00271">
    <property type="entry name" value="DnaJ"/>
    <property type="match status" value="1"/>
</dbReference>
<name>A0A1I5S6Y1_9FIRM</name>
<dbReference type="PROSITE" id="PS50076">
    <property type="entry name" value="DNAJ_2"/>
    <property type="match status" value="1"/>
</dbReference>
<protein>
    <submittedName>
        <fullName evidence="4">Curved DNA-binding protein</fullName>
    </submittedName>
</protein>
<dbReference type="Gene3D" id="1.10.287.110">
    <property type="entry name" value="DnaJ domain"/>
    <property type="match status" value="1"/>
</dbReference>
<feature type="domain" description="J" evidence="3">
    <location>
        <begin position="5"/>
        <end position="70"/>
    </location>
</feature>
<dbReference type="Proteomes" id="UP000198577">
    <property type="component" value="Unassembled WGS sequence"/>
</dbReference>
<dbReference type="Gene3D" id="2.60.260.20">
    <property type="entry name" value="Urease metallochaperone UreE, N-terminal domain"/>
    <property type="match status" value="2"/>
</dbReference>
<keyword evidence="2" id="KW-0143">Chaperone</keyword>
<keyword evidence="4" id="KW-0238">DNA-binding</keyword>
<dbReference type="InterPro" id="IPR001623">
    <property type="entry name" value="DnaJ_domain"/>
</dbReference>
<keyword evidence="1" id="KW-0235">DNA replication</keyword>
<dbReference type="AlphaFoldDB" id="A0A1I5S6Y1"/>
<gene>
    <name evidence="4" type="ORF">SAMN05444406_10215</name>
</gene>
<dbReference type="GO" id="GO:0006457">
    <property type="term" value="P:protein folding"/>
    <property type="evidence" value="ECO:0007669"/>
    <property type="project" value="InterPro"/>
</dbReference>
<evidence type="ECO:0000259" key="3">
    <source>
        <dbReference type="PROSITE" id="PS50076"/>
    </source>
</evidence>
<dbReference type="GO" id="GO:0051082">
    <property type="term" value="F:unfolded protein binding"/>
    <property type="evidence" value="ECO:0007669"/>
    <property type="project" value="InterPro"/>
</dbReference>
<dbReference type="EMBL" id="FOXR01000002">
    <property type="protein sequence ID" value="SFP66450.1"/>
    <property type="molecule type" value="Genomic_DNA"/>
</dbReference>
<evidence type="ECO:0000256" key="1">
    <source>
        <dbReference type="ARBA" id="ARBA00022705"/>
    </source>
</evidence>
<organism evidence="4 5">
    <name type="scientific">Caldicoprobacter faecalis</name>
    <dbReference type="NCBI Taxonomy" id="937334"/>
    <lineage>
        <taxon>Bacteria</taxon>
        <taxon>Bacillati</taxon>
        <taxon>Bacillota</taxon>
        <taxon>Clostridia</taxon>
        <taxon>Caldicoprobacterales</taxon>
        <taxon>Caldicoprobacteraceae</taxon>
        <taxon>Caldicoprobacter</taxon>
    </lineage>
</organism>
<reference evidence="4 5" key="1">
    <citation type="submission" date="2016-10" db="EMBL/GenBank/DDBJ databases">
        <authorList>
            <person name="de Groot N.N."/>
        </authorList>
    </citation>
    <scope>NUCLEOTIDE SEQUENCE [LARGE SCALE GENOMIC DNA]</scope>
    <source>
        <strain evidence="4 5">DSM 20678</strain>
    </source>
</reference>
<dbReference type="RefSeq" id="WP_092281835.1">
    <property type="nucleotide sequence ID" value="NZ_FOXR01000002.1"/>
</dbReference>
<dbReference type="Pfam" id="PF00226">
    <property type="entry name" value="DnaJ"/>
    <property type="match status" value="1"/>
</dbReference>
<dbReference type="GO" id="GO:0003677">
    <property type="term" value="F:DNA binding"/>
    <property type="evidence" value="ECO:0007669"/>
    <property type="project" value="UniProtKB-KW"/>
</dbReference>
<dbReference type="FunFam" id="2.60.260.20:FF:000013">
    <property type="entry name" value="DnaJ subfamily B member 11"/>
    <property type="match status" value="1"/>
</dbReference>
<dbReference type="GO" id="GO:0006260">
    <property type="term" value="P:DNA replication"/>
    <property type="evidence" value="ECO:0007669"/>
    <property type="project" value="UniProtKB-KW"/>
</dbReference>
<dbReference type="CDD" id="cd10747">
    <property type="entry name" value="DnaJ_C"/>
    <property type="match status" value="1"/>
</dbReference>
<dbReference type="InterPro" id="IPR008971">
    <property type="entry name" value="HSP40/DnaJ_pept-bd"/>
</dbReference>
<dbReference type="SUPFAM" id="SSF49493">
    <property type="entry name" value="HSP40/DnaJ peptide-binding domain"/>
    <property type="match status" value="2"/>
</dbReference>
<dbReference type="PROSITE" id="PS00636">
    <property type="entry name" value="DNAJ_1"/>
    <property type="match status" value="1"/>
</dbReference>
<dbReference type="PRINTS" id="PR00625">
    <property type="entry name" value="JDOMAIN"/>
</dbReference>
<keyword evidence="5" id="KW-1185">Reference proteome</keyword>
<dbReference type="SUPFAM" id="SSF46565">
    <property type="entry name" value="Chaperone J-domain"/>
    <property type="match status" value="1"/>
</dbReference>
<dbReference type="PANTHER" id="PTHR44145">
    <property type="entry name" value="DNAJ HOMOLOG SUBFAMILY A MEMBER 3, MITOCHONDRIAL"/>
    <property type="match status" value="1"/>
</dbReference>
<evidence type="ECO:0000313" key="5">
    <source>
        <dbReference type="Proteomes" id="UP000198577"/>
    </source>
</evidence>
<accession>A0A1I5S6Y1</accession>